<reference evidence="2" key="1">
    <citation type="submission" date="2018-02" db="EMBL/GenBank/DDBJ databases">
        <title>Rhizophora mucronata_Transcriptome.</title>
        <authorList>
            <person name="Meera S.P."/>
            <person name="Sreeshan A."/>
            <person name="Augustine A."/>
        </authorList>
    </citation>
    <scope>NUCLEOTIDE SEQUENCE</scope>
    <source>
        <tissue evidence="2">Leaf</tissue>
    </source>
</reference>
<feature type="transmembrane region" description="Helical" evidence="1">
    <location>
        <begin position="16"/>
        <end position="38"/>
    </location>
</feature>
<accession>A0A2P2NRV9</accession>
<keyword evidence="1" id="KW-0812">Transmembrane</keyword>
<dbReference type="EMBL" id="GGEC01064763">
    <property type="protein sequence ID" value="MBX45247.1"/>
    <property type="molecule type" value="Transcribed_RNA"/>
</dbReference>
<protein>
    <submittedName>
        <fullName evidence="2">Uncharacterized protein</fullName>
    </submittedName>
</protein>
<name>A0A2P2NRV9_RHIMU</name>
<evidence type="ECO:0000256" key="1">
    <source>
        <dbReference type="SAM" id="Phobius"/>
    </source>
</evidence>
<organism evidence="2">
    <name type="scientific">Rhizophora mucronata</name>
    <name type="common">Asiatic mangrove</name>
    <dbReference type="NCBI Taxonomy" id="61149"/>
    <lineage>
        <taxon>Eukaryota</taxon>
        <taxon>Viridiplantae</taxon>
        <taxon>Streptophyta</taxon>
        <taxon>Embryophyta</taxon>
        <taxon>Tracheophyta</taxon>
        <taxon>Spermatophyta</taxon>
        <taxon>Magnoliopsida</taxon>
        <taxon>eudicotyledons</taxon>
        <taxon>Gunneridae</taxon>
        <taxon>Pentapetalae</taxon>
        <taxon>rosids</taxon>
        <taxon>fabids</taxon>
        <taxon>Malpighiales</taxon>
        <taxon>Rhizophoraceae</taxon>
        <taxon>Rhizophora</taxon>
    </lineage>
</organism>
<proteinExistence type="predicted"/>
<keyword evidence="1" id="KW-0472">Membrane</keyword>
<dbReference type="AlphaFoldDB" id="A0A2P2NRV9"/>
<keyword evidence="1" id="KW-1133">Transmembrane helix</keyword>
<sequence>MINLALCYECEPRLSLSFLLCLLGFQLFFDILLLYFLIIGSSLSRFIIQSVA</sequence>
<evidence type="ECO:0000313" key="2">
    <source>
        <dbReference type="EMBL" id="MBX45247.1"/>
    </source>
</evidence>